<organism evidence="1">
    <name type="scientific">Nonomuraea gerenzanensis</name>
    <dbReference type="NCBI Taxonomy" id="93944"/>
    <lineage>
        <taxon>Bacteria</taxon>
        <taxon>Bacillati</taxon>
        <taxon>Actinomycetota</taxon>
        <taxon>Actinomycetes</taxon>
        <taxon>Streptosporangiales</taxon>
        <taxon>Streptosporangiaceae</taxon>
        <taxon>Nonomuraea</taxon>
    </lineage>
</organism>
<name>A0A1M4EAE7_9ACTN</name>
<dbReference type="SUPFAM" id="SSF51735">
    <property type="entry name" value="NAD(P)-binding Rossmann-fold domains"/>
    <property type="match status" value="1"/>
</dbReference>
<dbReference type="RefSeq" id="WP_225275234.1">
    <property type="nucleotide sequence ID" value="NZ_CP084058.1"/>
</dbReference>
<sequence length="61" mass="6389">MRTIVLTGGTAGFGAVVAERLTRSGDVRLILGTPRRGEAAHSAEPSRALWNDSAMLVGLPE</sequence>
<dbReference type="Gene3D" id="3.40.50.720">
    <property type="entry name" value="NAD(P)-binding Rossmann-like Domain"/>
    <property type="match status" value="1"/>
</dbReference>
<reference evidence="1" key="1">
    <citation type="submission" date="2016-04" db="EMBL/GenBank/DDBJ databases">
        <authorList>
            <person name="Evans L.H."/>
            <person name="Alamgir A."/>
            <person name="Owens N."/>
            <person name="Weber N.D."/>
            <person name="Virtaneva K."/>
            <person name="Barbian K."/>
            <person name="Babar A."/>
            <person name="Rosenke K."/>
        </authorList>
    </citation>
    <scope>NUCLEOTIDE SEQUENCE</scope>
    <source>
        <strain evidence="1">Nono1</strain>
    </source>
</reference>
<protein>
    <submittedName>
        <fullName evidence="1">Uncharacterized protein</fullName>
    </submittedName>
</protein>
<evidence type="ECO:0000313" key="1">
    <source>
        <dbReference type="EMBL" id="SBO95891.1"/>
    </source>
</evidence>
<dbReference type="AlphaFoldDB" id="A0A1M4EAE7"/>
<proteinExistence type="predicted"/>
<accession>A0A1M4EAE7</accession>
<gene>
    <name evidence="1" type="ORF">BN4615_P5407</name>
</gene>
<dbReference type="InterPro" id="IPR036291">
    <property type="entry name" value="NAD(P)-bd_dom_sf"/>
</dbReference>
<dbReference type="EMBL" id="LT559118">
    <property type="protein sequence ID" value="SBO95891.1"/>
    <property type="molecule type" value="Genomic_DNA"/>
</dbReference>